<dbReference type="SMART" id="SM00829">
    <property type="entry name" value="PKS_ER"/>
    <property type="match status" value="1"/>
</dbReference>
<proteinExistence type="predicted"/>
<evidence type="ECO:0000259" key="2">
    <source>
        <dbReference type="SMART" id="SM00829"/>
    </source>
</evidence>
<dbReference type="Pfam" id="PF00107">
    <property type="entry name" value="ADH_zinc_N"/>
    <property type="match status" value="1"/>
</dbReference>
<dbReference type="InterPro" id="IPR013149">
    <property type="entry name" value="ADH-like_C"/>
</dbReference>
<dbReference type="InterPro" id="IPR020843">
    <property type="entry name" value="ER"/>
</dbReference>
<dbReference type="InterPro" id="IPR013154">
    <property type="entry name" value="ADH-like_N"/>
</dbReference>
<dbReference type="AlphaFoldDB" id="A0A4Y8JWS1"/>
<comment type="caution">
    <text evidence="3">The sequence shown here is derived from an EMBL/GenBank/DDBJ whole genome shotgun (WGS) entry which is preliminary data.</text>
</comment>
<dbReference type="GO" id="GO:0016491">
    <property type="term" value="F:oxidoreductase activity"/>
    <property type="evidence" value="ECO:0007669"/>
    <property type="project" value="InterPro"/>
</dbReference>
<dbReference type="Proteomes" id="UP000297472">
    <property type="component" value="Unassembled WGS sequence"/>
</dbReference>
<dbReference type="PANTHER" id="PTHR44154:SF1">
    <property type="entry name" value="QUINONE OXIDOREDUCTASE"/>
    <property type="match status" value="1"/>
</dbReference>
<keyword evidence="4" id="KW-1185">Reference proteome</keyword>
<evidence type="ECO:0000313" key="4">
    <source>
        <dbReference type="Proteomes" id="UP000297472"/>
    </source>
</evidence>
<dbReference type="OrthoDB" id="9797931at2"/>
<reference evidence="3 4" key="1">
    <citation type="submission" date="2019-03" db="EMBL/GenBank/DDBJ databases">
        <title>Genomics of glacier-inhabiting Cryobacterium strains.</title>
        <authorList>
            <person name="Liu Q."/>
            <person name="Xin Y.-H."/>
        </authorList>
    </citation>
    <scope>NUCLEOTIDE SEQUENCE [LARGE SCALE GENOMIC DNA]</scope>
    <source>
        <strain evidence="3 4">TMT1-51</strain>
    </source>
</reference>
<accession>A0A4Y8JWS1</accession>
<dbReference type="Gene3D" id="3.40.50.720">
    <property type="entry name" value="NAD(P)-binding Rossmann-like Domain"/>
    <property type="match status" value="1"/>
</dbReference>
<sequence length="349" mass="36587">MTAAVLTKFGGPEVLELHHEWPRPQPLDDQVLVRVTAAAVNNTDIWTRQGAYGLPEDPAAQAGWLGSFDFPRIQGGDITGVVVEVGRNVTGELIGRRVLVDPALYGSEDENASPVGYLGSEADGGFAQYVAVDASHAHDVQESPMSDEQLACLPVAFGTAIGMLERAHVQGGETVLVTGASGGVGLALVQLAAARGARVLAITSGSKGTAVLANGATQVFNRDAPDMLAEIAAAAPAGLDVVADIAGGPGLSALMPLLRDNGRWVIAGAVAGPVIEFDLRRLYLHNVQLIGSSMHTRVHFRRLVELARAGDVRPQVSSTFALTEIADAQREFSARRHIGKIVILPTHPS</sequence>
<dbReference type="EMBL" id="SOHA01000044">
    <property type="protein sequence ID" value="TFD26185.1"/>
    <property type="molecule type" value="Genomic_DNA"/>
</dbReference>
<gene>
    <name evidence="3" type="ORF">E3T49_15935</name>
</gene>
<dbReference type="SUPFAM" id="SSF51735">
    <property type="entry name" value="NAD(P)-binding Rossmann-fold domains"/>
    <property type="match status" value="1"/>
</dbReference>
<dbReference type="SUPFAM" id="SSF50129">
    <property type="entry name" value="GroES-like"/>
    <property type="match status" value="1"/>
</dbReference>
<keyword evidence="1" id="KW-0521">NADP</keyword>
<dbReference type="Pfam" id="PF08240">
    <property type="entry name" value="ADH_N"/>
    <property type="match status" value="1"/>
</dbReference>
<organism evidence="3 4">
    <name type="scientific">Cryobacterium cryoconiti</name>
    <dbReference type="NCBI Taxonomy" id="1259239"/>
    <lineage>
        <taxon>Bacteria</taxon>
        <taxon>Bacillati</taxon>
        <taxon>Actinomycetota</taxon>
        <taxon>Actinomycetes</taxon>
        <taxon>Micrococcales</taxon>
        <taxon>Microbacteriaceae</taxon>
        <taxon>Cryobacterium</taxon>
    </lineage>
</organism>
<name>A0A4Y8JWS1_9MICO</name>
<dbReference type="Gene3D" id="3.90.180.10">
    <property type="entry name" value="Medium-chain alcohol dehydrogenases, catalytic domain"/>
    <property type="match status" value="1"/>
</dbReference>
<protein>
    <submittedName>
        <fullName evidence="3">Zn-dependent oxidoreductase</fullName>
    </submittedName>
</protein>
<dbReference type="InterPro" id="IPR036291">
    <property type="entry name" value="NAD(P)-bd_dom_sf"/>
</dbReference>
<dbReference type="InterPro" id="IPR051603">
    <property type="entry name" value="Zinc-ADH_QOR/CCCR"/>
</dbReference>
<evidence type="ECO:0000256" key="1">
    <source>
        <dbReference type="ARBA" id="ARBA00022857"/>
    </source>
</evidence>
<dbReference type="PANTHER" id="PTHR44154">
    <property type="entry name" value="QUINONE OXIDOREDUCTASE"/>
    <property type="match status" value="1"/>
</dbReference>
<feature type="domain" description="Enoyl reductase (ER)" evidence="2">
    <location>
        <begin position="10"/>
        <end position="343"/>
    </location>
</feature>
<evidence type="ECO:0000313" key="3">
    <source>
        <dbReference type="EMBL" id="TFD26185.1"/>
    </source>
</evidence>
<dbReference type="InterPro" id="IPR011032">
    <property type="entry name" value="GroES-like_sf"/>
</dbReference>